<protein>
    <recommendedName>
        <fullName evidence="4">phosphoglycolate phosphatase</fullName>
        <ecNumber evidence="4">3.1.3.18</ecNumber>
    </recommendedName>
</protein>
<dbReference type="PANTHER" id="PTHR43434">
    <property type="entry name" value="PHOSPHOGLYCOLATE PHOSPHATASE"/>
    <property type="match status" value="1"/>
</dbReference>
<dbReference type="Gene3D" id="3.40.50.1000">
    <property type="entry name" value="HAD superfamily/HAD-like"/>
    <property type="match status" value="1"/>
</dbReference>
<dbReference type="SUPFAM" id="SSF56784">
    <property type="entry name" value="HAD-like"/>
    <property type="match status" value="1"/>
</dbReference>
<name>A0A4V5NWH9_9GAMM</name>
<dbReference type="GO" id="GO:0005829">
    <property type="term" value="C:cytosol"/>
    <property type="evidence" value="ECO:0007669"/>
    <property type="project" value="TreeGrafter"/>
</dbReference>
<evidence type="ECO:0000313" key="6">
    <source>
        <dbReference type="Proteomes" id="UP000305674"/>
    </source>
</evidence>
<accession>A0A4V5NWH9</accession>
<dbReference type="GO" id="GO:0008967">
    <property type="term" value="F:phosphoglycolate phosphatase activity"/>
    <property type="evidence" value="ECO:0007669"/>
    <property type="project" value="UniProtKB-EC"/>
</dbReference>
<comment type="pathway">
    <text evidence="2">Organic acid metabolism; glycolate biosynthesis; glycolate from 2-phosphoglycolate: step 1/1.</text>
</comment>
<comment type="catalytic activity">
    <reaction evidence="1">
        <text>2-phosphoglycolate + H2O = glycolate + phosphate</text>
        <dbReference type="Rhea" id="RHEA:14369"/>
        <dbReference type="ChEBI" id="CHEBI:15377"/>
        <dbReference type="ChEBI" id="CHEBI:29805"/>
        <dbReference type="ChEBI" id="CHEBI:43474"/>
        <dbReference type="ChEBI" id="CHEBI:58033"/>
        <dbReference type="EC" id="3.1.3.18"/>
    </reaction>
</comment>
<evidence type="ECO:0000256" key="2">
    <source>
        <dbReference type="ARBA" id="ARBA00004818"/>
    </source>
</evidence>
<keyword evidence="6" id="KW-1185">Reference proteome</keyword>
<evidence type="ECO:0000256" key="3">
    <source>
        <dbReference type="ARBA" id="ARBA00006171"/>
    </source>
</evidence>
<comment type="similarity">
    <text evidence="3">Belongs to the HAD-like hydrolase superfamily. CbbY/CbbZ/Gph/YieH family.</text>
</comment>
<dbReference type="EMBL" id="SWCI01000017">
    <property type="protein sequence ID" value="TKB46873.1"/>
    <property type="molecule type" value="Genomic_DNA"/>
</dbReference>
<organism evidence="5 6">
    <name type="scientific">Ferrimonas sediminicola</name>
    <dbReference type="NCBI Taxonomy" id="2569538"/>
    <lineage>
        <taxon>Bacteria</taxon>
        <taxon>Pseudomonadati</taxon>
        <taxon>Pseudomonadota</taxon>
        <taxon>Gammaproteobacteria</taxon>
        <taxon>Alteromonadales</taxon>
        <taxon>Ferrimonadaceae</taxon>
        <taxon>Ferrimonas</taxon>
    </lineage>
</organism>
<dbReference type="EC" id="3.1.3.18" evidence="4"/>
<dbReference type="AlphaFoldDB" id="A0A4V5NWH9"/>
<dbReference type="InterPro" id="IPR041492">
    <property type="entry name" value="HAD_2"/>
</dbReference>
<evidence type="ECO:0000256" key="4">
    <source>
        <dbReference type="ARBA" id="ARBA00013078"/>
    </source>
</evidence>
<dbReference type="Proteomes" id="UP000305674">
    <property type="component" value="Unassembled WGS sequence"/>
</dbReference>
<dbReference type="InterPro" id="IPR023214">
    <property type="entry name" value="HAD_sf"/>
</dbReference>
<dbReference type="Pfam" id="PF13419">
    <property type="entry name" value="HAD_2"/>
    <property type="match status" value="1"/>
</dbReference>
<comment type="caution">
    <text evidence="5">The sequence shown here is derived from an EMBL/GenBank/DDBJ whole genome shotgun (WGS) entry which is preliminary data.</text>
</comment>
<sequence>MPQAAILWDYDGTLVNSAPRNISITLSILDEVAPRLSGDNLPHCLRSEARYHQANHAAENWQDLYLNYYGLTPGEAALAGPLWAKHQRRNTMEVGLFEGIADAVAQLQALPHGICSQNDSTTIWRQLRQADIAEPFRAVVGYNEVAGEAQKPHPAGGLKCIEAIFGKRCPDTLFYIGDHQGDVQFARSLEQALAGRSRVIAIAAAYSGALPGNWVYQPDQVAHSPAELPALCRRYL</sequence>
<evidence type="ECO:0000313" key="5">
    <source>
        <dbReference type="EMBL" id="TKB46873.1"/>
    </source>
</evidence>
<dbReference type="InterPro" id="IPR050155">
    <property type="entry name" value="HAD-like_hydrolase_sf"/>
</dbReference>
<keyword evidence="5" id="KW-0378">Hydrolase</keyword>
<dbReference type="PANTHER" id="PTHR43434:SF1">
    <property type="entry name" value="PHOSPHOGLYCOLATE PHOSPHATASE"/>
    <property type="match status" value="1"/>
</dbReference>
<evidence type="ECO:0000256" key="1">
    <source>
        <dbReference type="ARBA" id="ARBA00000830"/>
    </source>
</evidence>
<reference evidence="5 6" key="1">
    <citation type="submission" date="2019-04" db="EMBL/GenBank/DDBJ databases">
        <authorList>
            <person name="Hwang J.C."/>
        </authorList>
    </citation>
    <scope>NUCLEOTIDE SEQUENCE [LARGE SCALE GENOMIC DNA]</scope>
    <source>
        <strain evidence="5 6">IMCC35001</strain>
    </source>
</reference>
<gene>
    <name evidence="5" type="ORF">FCL40_17010</name>
</gene>
<dbReference type="OrthoDB" id="9782449at2"/>
<dbReference type="InterPro" id="IPR036412">
    <property type="entry name" value="HAD-like_sf"/>
</dbReference>
<dbReference type="RefSeq" id="WP_136854492.1">
    <property type="nucleotide sequence ID" value="NZ_SWCI01000017.1"/>
</dbReference>
<dbReference type="GO" id="GO:0006281">
    <property type="term" value="P:DNA repair"/>
    <property type="evidence" value="ECO:0007669"/>
    <property type="project" value="TreeGrafter"/>
</dbReference>
<proteinExistence type="inferred from homology"/>